<dbReference type="AlphaFoldDB" id="A0AAF0ILH3"/>
<proteinExistence type="predicted"/>
<evidence type="ECO:0000256" key="2">
    <source>
        <dbReference type="SAM" id="MobiDB-lite"/>
    </source>
</evidence>
<feature type="region of interest" description="Disordered" evidence="2">
    <location>
        <begin position="228"/>
        <end position="305"/>
    </location>
</feature>
<feature type="region of interest" description="Disordered" evidence="2">
    <location>
        <begin position="1"/>
        <end position="34"/>
    </location>
</feature>
<feature type="coiled-coil region" evidence="1">
    <location>
        <begin position="382"/>
        <end position="443"/>
    </location>
</feature>
<feature type="compositionally biased region" description="Polar residues" evidence="2">
    <location>
        <begin position="122"/>
        <end position="134"/>
    </location>
</feature>
<evidence type="ECO:0000256" key="1">
    <source>
        <dbReference type="SAM" id="Coils"/>
    </source>
</evidence>
<feature type="compositionally biased region" description="Polar residues" evidence="2">
    <location>
        <begin position="236"/>
        <end position="247"/>
    </location>
</feature>
<gene>
    <name evidence="3" type="ORF">PRK78_006249</name>
</gene>
<feature type="compositionally biased region" description="Polar residues" evidence="2">
    <location>
        <begin position="185"/>
        <end position="204"/>
    </location>
</feature>
<reference evidence="3" key="1">
    <citation type="submission" date="2023-03" db="EMBL/GenBank/DDBJ databases">
        <title>Emydomyces testavorans Genome Sequence.</title>
        <authorList>
            <person name="Hoyer L."/>
        </authorList>
    </citation>
    <scope>NUCLEOTIDE SEQUENCE</scope>
    <source>
        <strain evidence="3">16-2883</strain>
    </source>
</reference>
<organism evidence="3 4">
    <name type="scientific">Emydomyces testavorans</name>
    <dbReference type="NCBI Taxonomy" id="2070801"/>
    <lineage>
        <taxon>Eukaryota</taxon>
        <taxon>Fungi</taxon>
        <taxon>Dikarya</taxon>
        <taxon>Ascomycota</taxon>
        <taxon>Pezizomycotina</taxon>
        <taxon>Eurotiomycetes</taxon>
        <taxon>Eurotiomycetidae</taxon>
        <taxon>Onygenales</taxon>
        <taxon>Nannizziopsiaceae</taxon>
        <taxon>Emydomyces</taxon>
    </lineage>
</organism>
<feature type="region of interest" description="Disordered" evidence="2">
    <location>
        <begin position="139"/>
        <end position="158"/>
    </location>
</feature>
<feature type="region of interest" description="Disordered" evidence="2">
    <location>
        <begin position="169"/>
        <end position="204"/>
    </location>
</feature>
<dbReference type="EMBL" id="CP120630">
    <property type="protein sequence ID" value="WEW60761.1"/>
    <property type="molecule type" value="Genomic_DNA"/>
</dbReference>
<sequence>MGSSISVTEEVKRPGSVVADWNDSSHTEASLEPGPSDVVLKPVISSRSLRSATAPSSFARRLSRASSIVSTGTGLTIGTLQEETKSLRSVDVVIGVKLFHINRDASKISTLGQNDLPPYSPPHQTAGTASRSHEIQLSASDLPVPSPGPSDQSGRILPGNQDQFIERSLSFNPGPDQISVEPNRRSASQGHIPQNAYHSSGQSVSLAELRRRNGVRVPKILTAIPPTDETDLADLTPTNNEATNVRFTRSAGPSIGDDAGYPRSPSDTGPNATGEFPAHLEPSSSTSPLSDQGPFSDGSGPQILIPQSPAQFEEKHADGSTPPPMESENDIRIHFSRLIRSLDRDHRKALHARDKELAVMRERLNELDQVYRKELKSRDFAIDDLRKSLQHLNEQMQAKIEKTKNDIEEQWENRWKVRDQHYMERMRRMEMNFQKQLEQADRDVEWAAEFKRMKQLLQSLRLGDESNLN</sequence>
<accession>A0AAF0ILH3</accession>
<dbReference type="Proteomes" id="UP001219355">
    <property type="component" value="Chromosome 4"/>
</dbReference>
<keyword evidence="4" id="KW-1185">Reference proteome</keyword>
<keyword evidence="1" id="KW-0175">Coiled coil</keyword>
<evidence type="ECO:0000313" key="3">
    <source>
        <dbReference type="EMBL" id="WEW60761.1"/>
    </source>
</evidence>
<evidence type="ECO:0000313" key="4">
    <source>
        <dbReference type="Proteomes" id="UP001219355"/>
    </source>
</evidence>
<protein>
    <submittedName>
        <fullName evidence="3">Uncharacterized protein</fullName>
    </submittedName>
</protein>
<feature type="region of interest" description="Disordered" evidence="2">
    <location>
        <begin position="109"/>
        <end position="134"/>
    </location>
</feature>
<name>A0AAF0ILH3_9EURO</name>